<dbReference type="OrthoDB" id="5835829at2759"/>
<evidence type="ECO:0000313" key="4">
    <source>
        <dbReference type="EMBL" id="CAF1112007.1"/>
    </source>
</evidence>
<dbReference type="PANTHER" id="PTHR48049">
    <property type="entry name" value="GLYCOSYLTRANSFERASE"/>
    <property type="match status" value="1"/>
</dbReference>
<keyword evidence="5" id="KW-1185">Reference proteome</keyword>
<reference evidence="3" key="1">
    <citation type="submission" date="2021-02" db="EMBL/GenBank/DDBJ databases">
        <authorList>
            <person name="Nowell W R."/>
        </authorList>
    </citation>
    <scope>NUCLEOTIDE SEQUENCE</scope>
</reference>
<gene>
    <name evidence="4" type="ORF">BJG266_LOCUS21951</name>
    <name evidence="3" type="ORF">QVE165_LOCUS15989</name>
</gene>
<dbReference type="InterPro" id="IPR050481">
    <property type="entry name" value="UDP-glycosyltransf_plant"/>
</dbReference>
<dbReference type="InterPro" id="IPR002213">
    <property type="entry name" value="UDP_glucos_trans"/>
</dbReference>
<keyword evidence="2" id="KW-0472">Membrane</keyword>
<dbReference type="Proteomes" id="UP000663832">
    <property type="component" value="Unassembled WGS sequence"/>
</dbReference>
<keyword evidence="1" id="KW-0808">Transferase</keyword>
<dbReference type="GO" id="GO:0035251">
    <property type="term" value="F:UDP-glucosyltransferase activity"/>
    <property type="evidence" value="ECO:0007669"/>
    <property type="project" value="InterPro"/>
</dbReference>
<dbReference type="SUPFAM" id="SSF53756">
    <property type="entry name" value="UDP-Glycosyltransferase/glycogen phosphorylase"/>
    <property type="match status" value="1"/>
</dbReference>
<name>A0A814I5K1_9BILA</name>
<evidence type="ECO:0000256" key="1">
    <source>
        <dbReference type="ARBA" id="ARBA00022679"/>
    </source>
</evidence>
<protein>
    <recommendedName>
        <fullName evidence="6">Glucuronosyltransferase</fullName>
    </recommendedName>
</protein>
<organism evidence="3 5">
    <name type="scientific">Adineta steineri</name>
    <dbReference type="NCBI Taxonomy" id="433720"/>
    <lineage>
        <taxon>Eukaryota</taxon>
        <taxon>Metazoa</taxon>
        <taxon>Spiralia</taxon>
        <taxon>Gnathifera</taxon>
        <taxon>Rotifera</taxon>
        <taxon>Eurotatoria</taxon>
        <taxon>Bdelloidea</taxon>
        <taxon>Adinetida</taxon>
        <taxon>Adinetidae</taxon>
        <taxon>Adineta</taxon>
    </lineage>
</organism>
<dbReference type="PANTHER" id="PTHR48049:SF132">
    <property type="entry name" value="GLYCOSYLTRANSFERASE"/>
    <property type="match status" value="1"/>
</dbReference>
<accession>A0A814I5K1</accession>
<dbReference type="EMBL" id="CAJNOI010000134">
    <property type="protein sequence ID" value="CAF1112007.1"/>
    <property type="molecule type" value="Genomic_DNA"/>
</dbReference>
<sequence length="302" mass="34850">MPASFFTPLYSHHYSKYLGAFIDEIPITNTNNDLTRWIQSKPDSTIVYSAFGSTSIIPYERMYNLINGLANFLLEEDDSSILLAFRNVNYDTYQTVLANLNDDEFRKILKNEDRVRIENGFVQQKWILQQNQIKIFLSHCGMGSALEALYYSKPLLCMPFCLDQFSNAIAIDNLDVGQSLFVPPSLWQSLIKPYDFAKYTFTAASVTNKLLAMWSNVLYKEAAGRMSLEMKYAGGVKQAVKEIEFFVHLGGDLNRFEPFSSTLPFYQRYMFDLLFVFIVLPGTTFLYVCFKCCKRRQKSKID</sequence>
<dbReference type="EMBL" id="CAJNOM010000088">
    <property type="protein sequence ID" value="CAF1020798.1"/>
    <property type="molecule type" value="Genomic_DNA"/>
</dbReference>
<comment type="caution">
    <text evidence="3">The sequence shown here is derived from an EMBL/GenBank/DDBJ whole genome shotgun (WGS) entry which is preliminary data.</text>
</comment>
<dbReference type="Gene3D" id="3.40.50.2000">
    <property type="entry name" value="Glycogen Phosphorylase B"/>
    <property type="match status" value="1"/>
</dbReference>
<dbReference type="Proteomes" id="UP000663877">
    <property type="component" value="Unassembled WGS sequence"/>
</dbReference>
<evidence type="ECO:0000256" key="2">
    <source>
        <dbReference type="SAM" id="Phobius"/>
    </source>
</evidence>
<evidence type="ECO:0000313" key="5">
    <source>
        <dbReference type="Proteomes" id="UP000663832"/>
    </source>
</evidence>
<evidence type="ECO:0000313" key="3">
    <source>
        <dbReference type="EMBL" id="CAF1020798.1"/>
    </source>
</evidence>
<proteinExistence type="predicted"/>
<feature type="transmembrane region" description="Helical" evidence="2">
    <location>
        <begin position="269"/>
        <end position="290"/>
    </location>
</feature>
<keyword evidence="2" id="KW-1133">Transmembrane helix</keyword>
<evidence type="ECO:0008006" key="6">
    <source>
        <dbReference type="Google" id="ProtNLM"/>
    </source>
</evidence>
<dbReference type="Pfam" id="PF00201">
    <property type="entry name" value="UDPGT"/>
    <property type="match status" value="1"/>
</dbReference>
<dbReference type="AlphaFoldDB" id="A0A814I5K1"/>
<keyword evidence="2" id="KW-0812">Transmembrane</keyword>